<dbReference type="Gene3D" id="1.10.150.130">
    <property type="match status" value="1"/>
</dbReference>
<evidence type="ECO:0000313" key="5">
    <source>
        <dbReference type="EMBL" id="SUN60889.1"/>
    </source>
</evidence>
<dbReference type="InterPro" id="IPR050090">
    <property type="entry name" value="Tyrosine_recombinase_XerCD"/>
</dbReference>
<evidence type="ECO:0000259" key="4">
    <source>
        <dbReference type="PROSITE" id="PS51898"/>
    </source>
</evidence>
<dbReference type="PANTHER" id="PTHR30349">
    <property type="entry name" value="PHAGE INTEGRASE-RELATED"/>
    <property type="match status" value="1"/>
</dbReference>
<reference evidence="5 6" key="1">
    <citation type="submission" date="2018-06" db="EMBL/GenBank/DDBJ databases">
        <authorList>
            <consortium name="Pathogen Informatics"/>
            <person name="Doyle S."/>
        </authorList>
    </citation>
    <scope>NUCLEOTIDE SEQUENCE [LARGE SCALE GENOMIC DNA]</scope>
    <source>
        <strain evidence="5 6">NCTC13767</strain>
    </source>
</reference>
<dbReference type="SUPFAM" id="SSF56349">
    <property type="entry name" value="DNA breaking-rejoining enzymes"/>
    <property type="match status" value="1"/>
</dbReference>
<evidence type="ECO:0000256" key="1">
    <source>
        <dbReference type="ARBA" id="ARBA00008857"/>
    </source>
</evidence>
<organism evidence="5 6">
    <name type="scientific">Streptococcus gallolyticus</name>
    <dbReference type="NCBI Taxonomy" id="315405"/>
    <lineage>
        <taxon>Bacteria</taxon>
        <taxon>Bacillati</taxon>
        <taxon>Bacillota</taxon>
        <taxon>Bacilli</taxon>
        <taxon>Lactobacillales</taxon>
        <taxon>Streptococcaceae</taxon>
        <taxon>Streptococcus</taxon>
    </lineage>
</organism>
<dbReference type="GO" id="GO:0015074">
    <property type="term" value="P:DNA integration"/>
    <property type="evidence" value="ECO:0007669"/>
    <property type="project" value="InterPro"/>
</dbReference>
<dbReference type="PROSITE" id="PS51898">
    <property type="entry name" value="TYR_RECOMBINASE"/>
    <property type="match status" value="1"/>
</dbReference>
<protein>
    <submittedName>
        <fullName evidence="5">ICEBs1 integrase</fullName>
    </submittedName>
</protein>
<evidence type="ECO:0000256" key="3">
    <source>
        <dbReference type="ARBA" id="ARBA00023172"/>
    </source>
</evidence>
<dbReference type="InterPro" id="IPR010998">
    <property type="entry name" value="Integrase_recombinase_N"/>
</dbReference>
<dbReference type="GO" id="GO:0003677">
    <property type="term" value="F:DNA binding"/>
    <property type="evidence" value="ECO:0007669"/>
    <property type="project" value="UniProtKB-KW"/>
</dbReference>
<name>A0A380K8E1_9STRE</name>
<keyword evidence="2" id="KW-0238">DNA-binding</keyword>
<comment type="similarity">
    <text evidence="1">Belongs to the 'phage' integrase family.</text>
</comment>
<accession>A0A380K8E1</accession>
<dbReference type="GO" id="GO:0006310">
    <property type="term" value="P:DNA recombination"/>
    <property type="evidence" value="ECO:0007669"/>
    <property type="project" value="UniProtKB-KW"/>
</dbReference>
<dbReference type="EMBL" id="UHFM01000006">
    <property type="protein sequence ID" value="SUN60889.1"/>
    <property type="molecule type" value="Genomic_DNA"/>
</dbReference>
<dbReference type="PANTHER" id="PTHR30349:SF64">
    <property type="entry name" value="PROPHAGE INTEGRASE INTD-RELATED"/>
    <property type="match status" value="1"/>
</dbReference>
<dbReference type="InterPro" id="IPR002104">
    <property type="entry name" value="Integrase_catalytic"/>
</dbReference>
<gene>
    <name evidence="5" type="primary">int2</name>
    <name evidence="5" type="ORF">NCTC13767_02098</name>
</gene>
<dbReference type="InterPro" id="IPR011010">
    <property type="entry name" value="DNA_brk_join_enz"/>
</dbReference>
<dbReference type="AlphaFoldDB" id="A0A380K8E1"/>
<dbReference type="InterPro" id="IPR013762">
    <property type="entry name" value="Integrase-like_cat_sf"/>
</dbReference>
<proteinExistence type="inferred from homology"/>
<dbReference type="Gene3D" id="1.10.443.10">
    <property type="entry name" value="Intergrase catalytic core"/>
    <property type="match status" value="1"/>
</dbReference>
<sequence>MPKTSYQDVYQDNKGQFYYEVSLGTDKITGKRIKRKGRKSQSGKKFESAKEAYTEAIRVKNDFLQTQGYSDYGMTFEQFMNNVYIPHYKTEVTEDTFESRNPTLKILHARFGKKPLRKITLHDVQFFRTWLLDKNGGAYAQSYASMVFGMFKKILEFAVTLNYLDKNIAQQVKPISKGKTDVAYWTKDEFEKVLSKIYVEDFYEHLCFIMLWVYYMTGIRVNEGTALWWNDVDFDKKQLRVHHMLVTKSRKNYKRKNHTKTADGKRVLTLDDDTLEVLKTWKKRQSQYGDMDFIFSYDGLPMIKSTISRIIARYAKLAGVPIIQAKGLRHSHVSFLINEINASVLIVSKRLGHSSPEITLKHYAHLWRGIDDGVAESMAGVITISTAPNKQFAFTGNQAVKQLSPELSPK</sequence>
<dbReference type="Pfam" id="PF00589">
    <property type="entry name" value="Phage_integrase"/>
    <property type="match status" value="1"/>
</dbReference>
<dbReference type="Proteomes" id="UP000254510">
    <property type="component" value="Unassembled WGS sequence"/>
</dbReference>
<feature type="domain" description="Tyr recombinase" evidence="4">
    <location>
        <begin position="180"/>
        <end position="379"/>
    </location>
</feature>
<evidence type="ECO:0000256" key="2">
    <source>
        <dbReference type="ARBA" id="ARBA00023125"/>
    </source>
</evidence>
<keyword evidence="3" id="KW-0233">DNA recombination</keyword>
<evidence type="ECO:0000313" key="6">
    <source>
        <dbReference type="Proteomes" id="UP000254510"/>
    </source>
</evidence>
<dbReference type="CDD" id="cd01189">
    <property type="entry name" value="INT_ICEBs1_C_like"/>
    <property type="match status" value="1"/>
</dbReference>